<evidence type="ECO:0000256" key="1">
    <source>
        <dbReference type="SAM" id="SignalP"/>
    </source>
</evidence>
<dbReference type="Pfam" id="PF16984">
    <property type="entry name" value="Grp7_allergen"/>
    <property type="match status" value="1"/>
</dbReference>
<reference evidence="2" key="1">
    <citation type="journal article" date="2016" name="Sci. Rep.">
        <title>Molecular characterization of firefly nuptial gifts: a multi-omics approach sheds light on postcopulatory sexual selection.</title>
        <authorList>
            <person name="Al-Wathiqui N."/>
            <person name="Fallon T.R."/>
            <person name="South A."/>
            <person name="Weng J.K."/>
            <person name="Lewis S.M."/>
        </authorList>
    </citation>
    <scope>NUCLEOTIDE SEQUENCE</scope>
</reference>
<accession>A0A1Y1KYP0</accession>
<proteinExistence type="predicted"/>
<evidence type="ECO:0008006" key="3">
    <source>
        <dbReference type="Google" id="ProtNLM"/>
    </source>
</evidence>
<dbReference type="EMBL" id="GEZM01069769">
    <property type="protein sequence ID" value="JAV66512.1"/>
    <property type="molecule type" value="Transcribed_RNA"/>
</dbReference>
<protein>
    <recommendedName>
        <fullName evidence="3">Lipid-binding serum glycoprotein N-terminal domain-containing protein</fullName>
    </recommendedName>
</protein>
<dbReference type="InterPro" id="IPR038602">
    <property type="entry name" value="Mite_allergen_7_sf"/>
</dbReference>
<dbReference type="Gene3D" id="3.15.10.50">
    <property type="match status" value="1"/>
</dbReference>
<feature type="chain" id="PRO_5012937349" description="Lipid-binding serum glycoprotein N-terminal domain-containing protein" evidence="1">
    <location>
        <begin position="19"/>
        <end position="250"/>
    </location>
</feature>
<dbReference type="AlphaFoldDB" id="A0A1Y1KYP0"/>
<name>A0A1Y1KYP0_PHOPY</name>
<evidence type="ECO:0000313" key="2">
    <source>
        <dbReference type="EMBL" id="JAV66512.1"/>
    </source>
</evidence>
<dbReference type="InterPro" id="IPR020234">
    <property type="entry name" value="Mite_allergen_group-7"/>
</dbReference>
<keyword evidence="1" id="KW-0732">Signal</keyword>
<sequence length="250" mass="28794">MKLIQLCLIATFLGVATSNTIQPRTYNFTTFNFKQIITKNDLEQLQRHSRSEQVAVMNEYIDEFLEELNEFLILQGMDPVSLPDQVKRFQWTIFWGEVSLKEGWLQGVGTIQRNGDVTIKYEYPTMRVIFPLKFGHLHISYDYLAQFTYLGPKGLMSGSVKGTQFYFDLEVDMATLLVRLNKYDLEDLGSISLTFHGGIFEWFANMLIWVVKPILKPILQLVLYNFTHGTIGGLIETYNALVNEILGNIV</sequence>
<organism evidence="2">
    <name type="scientific">Photinus pyralis</name>
    <name type="common">Common eastern firefly</name>
    <name type="synonym">Lampyris pyralis</name>
    <dbReference type="NCBI Taxonomy" id="7054"/>
    <lineage>
        <taxon>Eukaryota</taxon>
        <taxon>Metazoa</taxon>
        <taxon>Ecdysozoa</taxon>
        <taxon>Arthropoda</taxon>
        <taxon>Hexapoda</taxon>
        <taxon>Insecta</taxon>
        <taxon>Pterygota</taxon>
        <taxon>Neoptera</taxon>
        <taxon>Endopterygota</taxon>
        <taxon>Coleoptera</taxon>
        <taxon>Polyphaga</taxon>
        <taxon>Elateriformia</taxon>
        <taxon>Elateroidea</taxon>
        <taxon>Lampyridae</taxon>
        <taxon>Lampyrinae</taxon>
        <taxon>Photinus</taxon>
    </lineage>
</organism>
<feature type="signal peptide" evidence="1">
    <location>
        <begin position="1"/>
        <end position="18"/>
    </location>
</feature>